<dbReference type="PANTHER" id="PTHR22916">
    <property type="entry name" value="GLYCOSYLTRANSFERASE"/>
    <property type="match status" value="1"/>
</dbReference>
<evidence type="ECO:0000256" key="1">
    <source>
        <dbReference type="ARBA" id="ARBA00022676"/>
    </source>
</evidence>
<evidence type="ECO:0000313" key="5">
    <source>
        <dbReference type="Proteomes" id="UP000070224"/>
    </source>
</evidence>
<keyword evidence="2 4" id="KW-0808">Transferase</keyword>
<dbReference type="EMBL" id="LSDK01000076">
    <property type="protein sequence ID" value="KXB76192.1"/>
    <property type="molecule type" value="Genomic_DNA"/>
</dbReference>
<dbReference type="Proteomes" id="UP000070224">
    <property type="component" value="Unassembled WGS sequence"/>
</dbReference>
<protein>
    <submittedName>
        <fullName evidence="4">Glycosyltransferase, group 2 family protein</fullName>
    </submittedName>
</protein>
<reference evidence="5" key="1">
    <citation type="submission" date="2016-01" db="EMBL/GenBank/DDBJ databases">
        <authorList>
            <person name="Mitreva M."/>
            <person name="Pepin K.H."/>
            <person name="Mihindukulasuriya K.A."/>
            <person name="Fulton R."/>
            <person name="Fronick C."/>
            <person name="O'Laughlin M."/>
            <person name="Miner T."/>
            <person name="Herter B."/>
            <person name="Rosa B.A."/>
            <person name="Cordes M."/>
            <person name="Tomlinson C."/>
            <person name="Wollam A."/>
            <person name="Palsikar V.B."/>
            <person name="Mardis E.R."/>
            <person name="Wilson R.K."/>
        </authorList>
    </citation>
    <scope>NUCLEOTIDE SEQUENCE [LARGE SCALE GENOMIC DNA]</scope>
    <source>
        <strain evidence="5">KA00683</strain>
    </source>
</reference>
<dbReference type="SUPFAM" id="SSF53448">
    <property type="entry name" value="Nucleotide-diphospho-sugar transferases"/>
    <property type="match status" value="1"/>
</dbReference>
<evidence type="ECO:0000259" key="3">
    <source>
        <dbReference type="Pfam" id="PF00535"/>
    </source>
</evidence>
<dbReference type="CDD" id="cd00761">
    <property type="entry name" value="Glyco_tranf_GTA_type"/>
    <property type="match status" value="1"/>
</dbReference>
<evidence type="ECO:0000256" key="2">
    <source>
        <dbReference type="ARBA" id="ARBA00022679"/>
    </source>
</evidence>
<accession>A0A134B8C6</accession>
<sequence>MSPLVSIIIPVYRAVETLPACLAQLKAQTYRPLQLVFIDDCSPDDSLEYLESERSSLEASGIEVTILHHEVNRGVAVARNTGLDAARGEYIYSVDADDLLQPAAIEALVRVAEERQADVVGCEYMLQEGTSQRPITQPDVKTGREAFAQICYGRMKWNLWLFLLRRSLIEQAPALRFLPGENMGEDLMLMGKLLQRAGRVAIVHQPFYTYVRSDNQITSTYRPEHWQQVQTNVLELERYLTLQASKESLELLHYLKLNLKLPLLLSHNACDYERWTRMYPESNEYILKNQHLPLRTKLLQWMASQGQFWFVRLYDKVVMQWLYKALYR</sequence>
<dbReference type="Pfam" id="PF00535">
    <property type="entry name" value="Glycos_transf_2"/>
    <property type="match status" value="1"/>
</dbReference>
<dbReference type="RefSeq" id="WP_060935434.1">
    <property type="nucleotide sequence ID" value="NZ_KQ960446.1"/>
</dbReference>
<dbReference type="AlphaFoldDB" id="A0A134B8C6"/>
<comment type="caution">
    <text evidence="4">The sequence shown here is derived from an EMBL/GenBank/DDBJ whole genome shotgun (WGS) entry which is preliminary data.</text>
</comment>
<dbReference type="Gene3D" id="3.90.550.10">
    <property type="entry name" value="Spore Coat Polysaccharide Biosynthesis Protein SpsA, Chain A"/>
    <property type="match status" value="1"/>
</dbReference>
<gene>
    <name evidence="4" type="ORF">HMPREF3185_01129</name>
</gene>
<organism evidence="4 5">
    <name type="scientific">Porphyromonas somerae</name>
    <dbReference type="NCBI Taxonomy" id="322095"/>
    <lineage>
        <taxon>Bacteria</taxon>
        <taxon>Pseudomonadati</taxon>
        <taxon>Bacteroidota</taxon>
        <taxon>Bacteroidia</taxon>
        <taxon>Bacteroidales</taxon>
        <taxon>Porphyromonadaceae</taxon>
        <taxon>Porphyromonas</taxon>
    </lineage>
</organism>
<dbReference type="OrthoDB" id="1114838at2"/>
<keyword evidence="5" id="KW-1185">Reference proteome</keyword>
<evidence type="ECO:0000313" key="4">
    <source>
        <dbReference type="EMBL" id="KXB76192.1"/>
    </source>
</evidence>
<dbReference type="InterPro" id="IPR001173">
    <property type="entry name" value="Glyco_trans_2-like"/>
</dbReference>
<keyword evidence="1" id="KW-0328">Glycosyltransferase</keyword>
<feature type="domain" description="Glycosyltransferase 2-like" evidence="3">
    <location>
        <begin position="6"/>
        <end position="129"/>
    </location>
</feature>
<proteinExistence type="predicted"/>
<dbReference type="PATRIC" id="fig|322095.3.peg.1113"/>
<dbReference type="GO" id="GO:0016758">
    <property type="term" value="F:hexosyltransferase activity"/>
    <property type="evidence" value="ECO:0007669"/>
    <property type="project" value="UniProtKB-ARBA"/>
</dbReference>
<dbReference type="STRING" id="322095.HMPREF3185_01129"/>
<dbReference type="PANTHER" id="PTHR22916:SF51">
    <property type="entry name" value="GLYCOSYLTRANSFERASE EPSH-RELATED"/>
    <property type="match status" value="1"/>
</dbReference>
<dbReference type="InterPro" id="IPR029044">
    <property type="entry name" value="Nucleotide-diphossugar_trans"/>
</dbReference>
<name>A0A134B8C6_9PORP</name>